<gene>
    <name evidence="1" type="ORF">g.4421</name>
</gene>
<sequence>ACLNWKIAFKSAHAGHAKFPEEVAYSGFGTTEYGGSWNSTLKRFFFAPDLCVNPEKNKIVDCLPNIKCNKCNDYCKSTYFYHYTTAHRQQRLAIDGNKTFCLIPNYGEHLDPNRPCEFDLGAPASVMDRSHNPYCQWRVFGVVVSPKFDCSSPSPSLLRVVGGELLPWLEDVIWEEEMSLADFNNTWPTCYDPVEATFSGIIHLKQ</sequence>
<protein>
    <submittedName>
        <fullName evidence="1">Uncharacterized protein</fullName>
    </submittedName>
</protein>
<evidence type="ECO:0000313" key="1">
    <source>
        <dbReference type="EMBL" id="JAS63540.1"/>
    </source>
</evidence>
<reference evidence="1" key="1">
    <citation type="submission" date="2015-11" db="EMBL/GenBank/DDBJ databases">
        <title>De novo transcriptome assembly of four potential Pierce s Disease insect vectors from Arizona vineyards.</title>
        <authorList>
            <person name="Tassone E.E."/>
        </authorList>
    </citation>
    <scope>NUCLEOTIDE SEQUENCE</scope>
</reference>
<feature type="non-terminal residue" evidence="1">
    <location>
        <position position="1"/>
    </location>
</feature>
<organism evidence="1">
    <name type="scientific">Cuerna arida</name>
    <dbReference type="NCBI Taxonomy" id="1464854"/>
    <lineage>
        <taxon>Eukaryota</taxon>
        <taxon>Metazoa</taxon>
        <taxon>Ecdysozoa</taxon>
        <taxon>Arthropoda</taxon>
        <taxon>Hexapoda</taxon>
        <taxon>Insecta</taxon>
        <taxon>Pterygota</taxon>
        <taxon>Neoptera</taxon>
        <taxon>Paraneoptera</taxon>
        <taxon>Hemiptera</taxon>
        <taxon>Auchenorrhyncha</taxon>
        <taxon>Membracoidea</taxon>
        <taxon>Cicadellidae</taxon>
        <taxon>Cicadellinae</taxon>
        <taxon>Proconiini</taxon>
        <taxon>Cuerna</taxon>
    </lineage>
</organism>
<dbReference type="AlphaFoldDB" id="A0A1B6GMB5"/>
<name>A0A1B6GMB5_9HEMI</name>
<accession>A0A1B6GMB5</accession>
<proteinExistence type="predicted"/>
<dbReference type="EMBL" id="GECZ01006229">
    <property type="protein sequence ID" value="JAS63540.1"/>
    <property type="molecule type" value="Transcribed_RNA"/>
</dbReference>